<feature type="signal peptide" evidence="2">
    <location>
        <begin position="1"/>
        <end position="23"/>
    </location>
</feature>
<accession>A0ABQ6J475</accession>
<gene>
    <name evidence="3" type="ORF">GCM10025855_20470</name>
</gene>
<sequence>MVRWCLIVMLCCPVLIGVSTTKADTLKLTSLLWPPYSGELLVEQGASIAVARAALKVMGHQLEIDFYPWSRTVKLASMPHSDYQGYFPEYYYENDKFIFSKSIGASPLGLVEQRLHPMSWDVVEDLNRYTLGVVKNYVNIQPLDSMILSGDQSIETVTSDEHNIKKVAAGRIDAAVMDVNVLHYLLKQKSLRPLADKLQINRHILANKPLYIAFRNTEEGHRWRDIFDQGLAQIDVDKVIEAALYNQH</sequence>
<comment type="similarity">
    <text evidence="1">Belongs to the bacterial solute-binding protein 3 family.</text>
</comment>
<proteinExistence type="inferred from homology"/>
<dbReference type="Proteomes" id="UP001157046">
    <property type="component" value="Unassembled WGS sequence"/>
</dbReference>
<dbReference type="Gene3D" id="3.40.190.10">
    <property type="entry name" value="Periplasmic binding protein-like II"/>
    <property type="match status" value="2"/>
</dbReference>
<feature type="chain" id="PRO_5046853890" evidence="2">
    <location>
        <begin position="24"/>
        <end position="248"/>
    </location>
</feature>
<protein>
    <submittedName>
        <fullName evidence="3">ABC transporter</fullName>
    </submittedName>
</protein>
<name>A0ABQ6J475_9GAMM</name>
<dbReference type="PANTHER" id="PTHR35936:SF25">
    <property type="entry name" value="ABC TRANSPORTER SUBSTRATE-BINDING PROTEIN"/>
    <property type="match status" value="1"/>
</dbReference>
<keyword evidence="4" id="KW-1185">Reference proteome</keyword>
<dbReference type="EMBL" id="BSUY01000001">
    <property type="protein sequence ID" value="GMA82514.1"/>
    <property type="molecule type" value="Genomic_DNA"/>
</dbReference>
<evidence type="ECO:0000256" key="2">
    <source>
        <dbReference type="SAM" id="SignalP"/>
    </source>
</evidence>
<comment type="caution">
    <text evidence="3">The sequence shown here is derived from an EMBL/GenBank/DDBJ whole genome shotgun (WGS) entry which is preliminary data.</text>
</comment>
<organism evidence="3 4">
    <name type="scientific">Shewanella glacialipiscicola</name>
    <dbReference type="NCBI Taxonomy" id="614069"/>
    <lineage>
        <taxon>Bacteria</taxon>
        <taxon>Pseudomonadati</taxon>
        <taxon>Pseudomonadota</taxon>
        <taxon>Gammaproteobacteria</taxon>
        <taxon>Alteromonadales</taxon>
        <taxon>Shewanellaceae</taxon>
        <taxon>Shewanella</taxon>
    </lineage>
</organism>
<evidence type="ECO:0000313" key="3">
    <source>
        <dbReference type="EMBL" id="GMA82514.1"/>
    </source>
</evidence>
<dbReference type="SUPFAM" id="SSF53850">
    <property type="entry name" value="Periplasmic binding protein-like II"/>
    <property type="match status" value="1"/>
</dbReference>
<dbReference type="PANTHER" id="PTHR35936">
    <property type="entry name" value="MEMBRANE-BOUND LYTIC MUREIN TRANSGLYCOSYLASE F"/>
    <property type="match status" value="1"/>
</dbReference>
<keyword evidence="2" id="KW-0732">Signal</keyword>
<dbReference type="RefSeq" id="WP_220775081.1">
    <property type="nucleotide sequence ID" value="NZ_BPFC01000257.1"/>
</dbReference>
<evidence type="ECO:0000256" key="1">
    <source>
        <dbReference type="ARBA" id="ARBA00010333"/>
    </source>
</evidence>
<reference evidence="4" key="1">
    <citation type="journal article" date="2019" name="Int. J. Syst. Evol. Microbiol.">
        <title>The Global Catalogue of Microorganisms (GCM) 10K type strain sequencing project: providing services to taxonomists for standard genome sequencing and annotation.</title>
        <authorList>
            <consortium name="The Broad Institute Genomics Platform"/>
            <consortium name="The Broad Institute Genome Sequencing Center for Infectious Disease"/>
            <person name="Wu L."/>
            <person name="Ma J."/>
        </authorList>
    </citation>
    <scope>NUCLEOTIDE SEQUENCE [LARGE SCALE GENOMIC DNA]</scope>
    <source>
        <strain evidence="4">NBRC 102030</strain>
    </source>
</reference>
<evidence type="ECO:0000313" key="4">
    <source>
        <dbReference type="Proteomes" id="UP001157046"/>
    </source>
</evidence>